<dbReference type="Proteomes" id="UP000801864">
    <property type="component" value="Unassembled WGS sequence"/>
</dbReference>
<proteinExistence type="predicted"/>
<accession>A0A9P5CB52</accession>
<comment type="caution">
    <text evidence="1">The sequence shown here is derived from an EMBL/GenBank/DDBJ whole genome shotgun (WGS) entry which is preliminary data.</text>
</comment>
<reference evidence="1 2" key="1">
    <citation type="submission" date="2018-06" db="EMBL/GenBank/DDBJ databases">
        <title>Genome analysis of cellulolytic fungus Trichoderma lentiforme CFAM-422.</title>
        <authorList>
            <person name="Steindorff A.S."/>
            <person name="Formighieri E.F."/>
            <person name="Midorikawa G.E.O."/>
            <person name="Tamietti M.S."/>
            <person name="Ramos E.Z."/>
            <person name="Silva A.S."/>
            <person name="Bon E.P.S."/>
            <person name="Mendes T.D."/>
            <person name="Damaso M.C.T."/>
            <person name="Favaro L.C.L."/>
        </authorList>
    </citation>
    <scope>NUCLEOTIDE SEQUENCE [LARGE SCALE GENOMIC DNA]</scope>
    <source>
        <strain evidence="1 2">CFAM-422</strain>
    </source>
</reference>
<keyword evidence="2" id="KW-1185">Reference proteome</keyword>
<organism evidence="1 2">
    <name type="scientific">Trichoderma lentiforme</name>
    <dbReference type="NCBI Taxonomy" id="1567552"/>
    <lineage>
        <taxon>Eukaryota</taxon>
        <taxon>Fungi</taxon>
        <taxon>Dikarya</taxon>
        <taxon>Ascomycota</taxon>
        <taxon>Pezizomycotina</taxon>
        <taxon>Sordariomycetes</taxon>
        <taxon>Hypocreomycetidae</taxon>
        <taxon>Hypocreales</taxon>
        <taxon>Hypocreaceae</taxon>
        <taxon>Trichoderma</taxon>
    </lineage>
</organism>
<name>A0A9P5CB52_9HYPO</name>
<dbReference type="EMBL" id="QLNT01000018">
    <property type="protein sequence ID" value="KAF3065612.1"/>
    <property type="molecule type" value="Genomic_DNA"/>
</dbReference>
<evidence type="ECO:0000313" key="2">
    <source>
        <dbReference type="Proteomes" id="UP000801864"/>
    </source>
</evidence>
<dbReference type="AlphaFoldDB" id="A0A9P5CB52"/>
<protein>
    <submittedName>
        <fullName evidence="1">Uncharacterized protein</fullName>
    </submittedName>
</protein>
<sequence>MIDAYQSTYPLLLGRLGDPQRGRARSLGRLAWSERRLADHRSRDGSGLSLVKDLLLGRAVILRLFAEEALHSHRRDRDELGLWFWVKPPVFVPLPSGSRKGSAFRRISLFALFAEDEADFDFFKVLLAARLLLAPINTSSTRTYHSKQPSYLGLARAVRPVFFTGRRISSTSSPSKIISVSYTYATPNRTNHLMITYLPPMPFPSAFRVFASGLTPPPPPCGRAHFGFGL</sequence>
<gene>
    <name evidence="1" type="ORF">CFAM422_009678</name>
</gene>
<evidence type="ECO:0000313" key="1">
    <source>
        <dbReference type="EMBL" id="KAF3065612.1"/>
    </source>
</evidence>